<dbReference type="AlphaFoldDB" id="A0A5M3W1L3"/>
<reference evidence="2 3" key="1">
    <citation type="submission" date="2019-10" db="EMBL/GenBank/DDBJ databases">
        <title>Whole genome shotgun sequence of Acrocarpospora corrugata NBRC 13972.</title>
        <authorList>
            <person name="Ichikawa N."/>
            <person name="Kimura A."/>
            <person name="Kitahashi Y."/>
            <person name="Komaki H."/>
            <person name="Oguchi A."/>
        </authorList>
    </citation>
    <scope>NUCLEOTIDE SEQUENCE [LARGE SCALE GENOMIC DNA]</scope>
    <source>
        <strain evidence="2 3">NBRC 13972</strain>
    </source>
</reference>
<protein>
    <submittedName>
        <fullName evidence="2">Uncharacterized protein</fullName>
    </submittedName>
</protein>
<name>A0A5M3W1L3_9ACTN</name>
<evidence type="ECO:0000313" key="3">
    <source>
        <dbReference type="Proteomes" id="UP000334990"/>
    </source>
</evidence>
<accession>A0A5M3W1L3</accession>
<gene>
    <name evidence="2" type="ORF">Acor_50530</name>
</gene>
<evidence type="ECO:0000256" key="1">
    <source>
        <dbReference type="SAM" id="MobiDB-lite"/>
    </source>
</evidence>
<evidence type="ECO:0000313" key="2">
    <source>
        <dbReference type="EMBL" id="GES02987.1"/>
    </source>
</evidence>
<keyword evidence="3" id="KW-1185">Reference proteome</keyword>
<organism evidence="2 3">
    <name type="scientific">Acrocarpospora corrugata</name>
    <dbReference type="NCBI Taxonomy" id="35763"/>
    <lineage>
        <taxon>Bacteria</taxon>
        <taxon>Bacillati</taxon>
        <taxon>Actinomycetota</taxon>
        <taxon>Actinomycetes</taxon>
        <taxon>Streptosporangiales</taxon>
        <taxon>Streptosporangiaceae</taxon>
        <taxon>Acrocarpospora</taxon>
    </lineage>
</organism>
<sequence>MSADGPAPAMSQMLRSRPFPDPSPGPDALRQAEAHDQLAALAEPAGLDSDTDVSRPVLPGVGGRVTQAFASFAPTDLGMPGTRTSGTQT</sequence>
<dbReference type="EMBL" id="BLAD01000063">
    <property type="protein sequence ID" value="GES02987.1"/>
    <property type="molecule type" value="Genomic_DNA"/>
</dbReference>
<feature type="region of interest" description="Disordered" evidence="1">
    <location>
        <begin position="1"/>
        <end position="59"/>
    </location>
</feature>
<proteinExistence type="predicted"/>
<dbReference type="Proteomes" id="UP000334990">
    <property type="component" value="Unassembled WGS sequence"/>
</dbReference>
<comment type="caution">
    <text evidence="2">The sequence shown here is derived from an EMBL/GenBank/DDBJ whole genome shotgun (WGS) entry which is preliminary data.</text>
</comment>